<keyword evidence="2" id="KW-1185">Reference proteome</keyword>
<dbReference type="Proteomes" id="UP000053789">
    <property type="component" value="Unassembled WGS sequence"/>
</dbReference>
<sequence>MTEHTIALDNPDAKTADLSLKLRLEDIEDFRACSKDKNRNGVLNIAQMALSLLEENLEGMRSIWSHRQMTQSIANAVQADGEAIANVVSEEEPACEDHALAHRLNETAVASEVHVQPGDLNVKILAKPAGRYMSEDVGYGLFKDARARADCEPDQNYQEEDSVQRSARKQELNETRELQCIALQRGQEVLRRYLGTLWPWLVQTMFASPC</sequence>
<protein>
    <submittedName>
        <fullName evidence="1">Uncharacterized protein</fullName>
    </submittedName>
</protein>
<dbReference type="OrthoDB" id="9977870at2759"/>
<dbReference type="AlphaFoldDB" id="A0A0D2F9C6"/>
<proteinExistence type="predicted"/>
<dbReference type="VEuPathDB" id="FungiDB:Z519_00352"/>
<organism evidence="1 2">
    <name type="scientific">Cladophialophora bantiana (strain ATCC 10958 / CBS 173.52 / CDC B-1940 / NIH 8579)</name>
    <name type="common">Xylohypha bantiana</name>
    <dbReference type="NCBI Taxonomy" id="1442370"/>
    <lineage>
        <taxon>Eukaryota</taxon>
        <taxon>Fungi</taxon>
        <taxon>Dikarya</taxon>
        <taxon>Ascomycota</taxon>
        <taxon>Pezizomycotina</taxon>
        <taxon>Eurotiomycetes</taxon>
        <taxon>Chaetothyriomycetidae</taxon>
        <taxon>Chaetothyriales</taxon>
        <taxon>Herpotrichiellaceae</taxon>
        <taxon>Cladophialophora</taxon>
    </lineage>
</organism>
<evidence type="ECO:0000313" key="1">
    <source>
        <dbReference type="EMBL" id="KIW98691.1"/>
    </source>
</evidence>
<dbReference type="GeneID" id="27693280"/>
<gene>
    <name evidence="1" type="ORF">Z519_00352</name>
</gene>
<dbReference type="RefSeq" id="XP_016625360.1">
    <property type="nucleotide sequence ID" value="XM_016758111.1"/>
</dbReference>
<evidence type="ECO:0000313" key="2">
    <source>
        <dbReference type="Proteomes" id="UP000053789"/>
    </source>
</evidence>
<reference evidence="1" key="1">
    <citation type="submission" date="2015-01" db="EMBL/GenBank/DDBJ databases">
        <title>The Genome Sequence of Cladophialophora bantiana CBS 173.52.</title>
        <authorList>
            <consortium name="The Broad Institute Genomics Platform"/>
            <person name="Cuomo C."/>
            <person name="de Hoog S."/>
            <person name="Gorbushina A."/>
            <person name="Stielow B."/>
            <person name="Teixiera M."/>
            <person name="Abouelleil A."/>
            <person name="Chapman S.B."/>
            <person name="Priest M."/>
            <person name="Young S.K."/>
            <person name="Wortman J."/>
            <person name="Nusbaum C."/>
            <person name="Birren B."/>
        </authorList>
    </citation>
    <scope>NUCLEOTIDE SEQUENCE [LARGE SCALE GENOMIC DNA]</scope>
    <source>
        <strain evidence="1">CBS 173.52</strain>
    </source>
</reference>
<name>A0A0D2F9C6_CLAB1</name>
<accession>A0A0D2F9C6</accession>
<dbReference type="EMBL" id="KN846980">
    <property type="protein sequence ID" value="KIW98691.1"/>
    <property type="molecule type" value="Genomic_DNA"/>
</dbReference>
<dbReference type="HOGENOM" id="CLU_1309978_0_0_1"/>